<keyword evidence="2" id="KW-1185">Reference proteome</keyword>
<protein>
    <recommendedName>
        <fullName evidence="3">PH domain-containing protein</fullName>
    </recommendedName>
</protein>
<dbReference type="InterPro" id="IPR054240">
    <property type="entry name" value="DUF6967"/>
</dbReference>
<name>A0ABM7YTD3_9BURK</name>
<evidence type="ECO:0000313" key="1">
    <source>
        <dbReference type="EMBL" id="BDI07936.1"/>
    </source>
</evidence>
<dbReference type="EMBL" id="AP025730">
    <property type="protein sequence ID" value="BDI07936.1"/>
    <property type="molecule type" value="Genomic_DNA"/>
</dbReference>
<organism evidence="1 2">
    <name type="scientific">Sphaerotilus microaerophilus</name>
    <dbReference type="NCBI Taxonomy" id="2914710"/>
    <lineage>
        <taxon>Bacteria</taxon>
        <taxon>Pseudomonadati</taxon>
        <taxon>Pseudomonadota</taxon>
        <taxon>Betaproteobacteria</taxon>
        <taxon>Burkholderiales</taxon>
        <taxon>Sphaerotilaceae</taxon>
        <taxon>Sphaerotilus</taxon>
    </lineage>
</organism>
<evidence type="ECO:0008006" key="3">
    <source>
        <dbReference type="Google" id="ProtNLM"/>
    </source>
</evidence>
<evidence type="ECO:0000313" key="2">
    <source>
        <dbReference type="Proteomes" id="UP001057498"/>
    </source>
</evidence>
<reference evidence="1" key="1">
    <citation type="submission" date="2022-04" db="EMBL/GenBank/DDBJ databases">
        <title>Whole genome sequence of Sphaerotilus sp. FB-5.</title>
        <authorList>
            <person name="Takeda M."/>
            <person name="Narihara S."/>
            <person name="Akimoto M."/>
            <person name="Akimoto R."/>
            <person name="Nishiyashiki S."/>
            <person name="Murakami T."/>
        </authorList>
    </citation>
    <scope>NUCLEOTIDE SEQUENCE</scope>
    <source>
        <strain evidence="1">FB-5</strain>
    </source>
</reference>
<sequence length="77" mass="8500">MVATRRLADLTVPWGRQEIQLEEVDFETGGMPLLRVRIREGKRFTIFDVDAATAAAWAQAMQAWSDTQAAAPAAQVP</sequence>
<gene>
    <name evidence="1" type="ORF">CATMQ487_49060</name>
</gene>
<dbReference type="Pfam" id="PF22295">
    <property type="entry name" value="DUF6967"/>
    <property type="match status" value="1"/>
</dbReference>
<proteinExistence type="predicted"/>
<dbReference type="Proteomes" id="UP001057498">
    <property type="component" value="Chromosome"/>
</dbReference>
<accession>A0ABM7YTD3</accession>
<dbReference type="RefSeq" id="WP_251971084.1">
    <property type="nucleotide sequence ID" value="NZ_AP025730.1"/>
</dbReference>